<dbReference type="AlphaFoldDB" id="A0A0D2VKA7"/>
<feature type="transmembrane region" description="Helical" evidence="1">
    <location>
        <begin position="50"/>
        <end position="70"/>
    </location>
</feature>
<keyword evidence="1" id="KW-0472">Membrane</keyword>
<proteinExistence type="predicted"/>
<gene>
    <name evidence="2" type="ORF">B456_N023900</name>
</gene>
<keyword evidence="1" id="KW-1133">Transmembrane helix</keyword>
<protein>
    <submittedName>
        <fullName evidence="2">Uncharacterized protein</fullName>
    </submittedName>
</protein>
<name>A0A0D2VKA7_GOSRA</name>
<dbReference type="Proteomes" id="UP000032304">
    <property type="component" value="Unassembled WGS sequence"/>
</dbReference>
<evidence type="ECO:0000313" key="2">
    <source>
        <dbReference type="EMBL" id="KJB84406.1"/>
    </source>
</evidence>
<sequence length="71" mass="7905">MTTKSSSITILNILGHKNKPLQLPSESIYCTSTRFRSTVRRFKVRVPVLSLHRTSIPAISSIVVILLVMAP</sequence>
<organism evidence="2 3">
    <name type="scientific">Gossypium raimondii</name>
    <name type="common">Peruvian cotton</name>
    <name type="synonym">Gossypium klotzschianum subsp. raimondii</name>
    <dbReference type="NCBI Taxonomy" id="29730"/>
    <lineage>
        <taxon>Eukaryota</taxon>
        <taxon>Viridiplantae</taxon>
        <taxon>Streptophyta</taxon>
        <taxon>Embryophyta</taxon>
        <taxon>Tracheophyta</taxon>
        <taxon>Spermatophyta</taxon>
        <taxon>Magnoliopsida</taxon>
        <taxon>eudicotyledons</taxon>
        <taxon>Gunneridae</taxon>
        <taxon>Pentapetalae</taxon>
        <taxon>rosids</taxon>
        <taxon>malvids</taxon>
        <taxon>Malvales</taxon>
        <taxon>Malvaceae</taxon>
        <taxon>Malvoideae</taxon>
        <taxon>Gossypium</taxon>
    </lineage>
</organism>
<reference evidence="2 3" key="1">
    <citation type="journal article" date="2012" name="Nature">
        <title>Repeated polyploidization of Gossypium genomes and the evolution of spinnable cotton fibres.</title>
        <authorList>
            <person name="Paterson A.H."/>
            <person name="Wendel J.F."/>
            <person name="Gundlach H."/>
            <person name="Guo H."/>
            <person name="Jenkins J."/>
            <person name="Jin D."/>
            <person name="Llewellyn D."/>
            <person name="Showmaker K.C."/>
            <person name="Shu S."/>
            <person name="Udall J."/>
            <person name="Yoo M.J."/>
            <person name="Byers R."/>
            <person name="Chen W."/>
            <person name="Doron-Faigenboim A."/>
            <person name="Duke M.V."/>
            <person name="Gong L."/>
            <person name="Grimwood J."/>
            <person name="Grover C."/>
            <person name="Grupp K."/>
            <person name="Hu G."/>
            <person name="Lee T.H."/>
            <person name="Li J."/>
            <person name="Lin L."/>
            <person name="Liu T."/>
            <person name="Marler B.S."/>
            <person name="Page J.T."/>
            <person name="Roberts A.W."/>
            <person name="Romanel E."/>
            <person name="Sanders W.S."/>
            <person name="Szadkowski E."/>
            <person name="Tan X."/>
            <person name="Tang H."/>
            <person name="Xu C."/>
            <person name="Wang J."/>
            <person name="Wang Z."/>
            <person name="Zhang D."/>
            <person name="Zhang L."/>
            <person name="Ashrafi H."/>
            <person name="Bedon F."/>
            <person name="Bowers J.E."/>
            <person name="Brubaker C.L."/>
            <person name="Chee P.W."/>
            <person name="Das S."/>
            <person name="Gingle A.R."/>
            <person name="Haigler C.H."/>
            <person name="Harker D."/>
            <person name="Hoffmann L.V."/>
            <person name="Hovav R."/>
            <person name="Jones D.C."/>
            <person name="Lemke C."/>
            <person name="Mansoor S."/>
            <person name="ur Rahman M."/>
            <person name="Rainville L.N."/>
            <person name="Rambani A."/>
            <person name="Reddy U.K."/>
            <person name="Rong J.K."/>
            <person name="Saranga Y."/>
            <person name="Scheffler B.E."/>
            <person name="Scheffler J.A."/>
            <person name="Stelly D.M."/>
            <person name="Triplett B.A."/>
            <person name="Van Deynze A."/>
            <person name="Vaslin M.F."/>
            <person name="Waghmare V.N."/>
            <person name="Walford S.A."/>
            <person name="Wright R.J."/>
            <person name="Zaki E.A."/>
            <person name="Zhang T."/>
            <person name="Dennis E.S."/>
            <person name="Mayer K.F."/>
            <person name="Peterson D.G."/>
            <person name="Rokhsar D.S."/>
            <person name="Wang X."/>
            <person name="Schmutz J."/>
        </authorList>
    </citation>
    <scope>NUCLEOTIDE SEQUENCE [LARGE SCALE GENOMIC DNA]</scope>
</reference>
<keyword evidence="3" id="KW-1185">Reference proteome</keyword>
<evidence type="ECO:0000313" key="3">
    <source>
        <dbReference type="Proteomes" id="UP000032304"/>
    </source>
</evidence>
<evidence type="ECO:0000256" key="1">
    <source>
        <dbReference type="SAM" id="Phobius"/>
    </source>
</evidence>
<accession>A0A0D2VKA7</accession>
<dbReference type="Gramene" id="KJB84406">
    <property type="protein sequence ID" value="KJB84406"/>
    <property type="gene ID" value="B456_N023900"/>
</dbReference>
<dbReference type="EMBL" id="KB204607">
    <property type="protein sequence ID" value="KJB84406.1"/>
    <property type="molecule type" value="Genomic_DNA"/>
</dbReference>
<keyword evidence="1" id="KW-0812">Transmembrane</keyword>